<gene>
    <name evidence="1" type="ORF">OH76DRAFT_1302296</name>
</gene>
<sequence length="99" mass="11726">NLTKVIPAMDHLDDQLAKICFDKKIAAPVRSAAALGRKTCNRFYVKTDDTEIYRFAMAFHPECKLDYFKDADWEEEWIRDARALLYAEYERKYARYPLP</sequence>
<dbReference type="EMBL" id="KZ857601">
    <property type="protein sequence ID" value="RDX39999.1"/>
    <property type="molecule type" value="Genomic_DNA"/>
</dbReference>
<evidence type="ECO:0000313" key="2">
    <source>
        <dbReference type="Proteomes" id="UP000256964"/>
    </source>
</evidence>
<name>A0A371CI87_9APHY</name>
<accession>A0A371CI87</accession>
<protein>
    <submittedName>
        <fullName evidence="1">Uncharacterized protein</fullName>
    </submittedName>
</protein>
<evidence type="ECO:0000313" key="1">
    <source>
        <dbReference type="EMBL" id="RDX39999.1"/>
    </source>
</evidence>
<reference evidence="1 2" key="1">
    <citation type="journal article" date="2018" name="Biotechnol. Biofuels">
        <title>Integrative visual omics of the white-rot fungus Polyporus brumalis exposes the biotechnological potential of its oxidative enzymes for delignifying raw plant biomass.</title>
        <authorList>
            <person name="Miyauchi S."/>
            <person name="Rancon A."/>
            <person name="Drula E."/>
            <person name="Hage H."/>
            <person name="Chaduli D."/>
            <person name="Favel A."/>
            <person name="Grisel S."/>
            <person name="Henrissat B."/>
            <person name="Herpoel-Gimbert I."/>
            <person name="Ruiz-Duenas F.J."/>
            <person name="Chevret D."/>
            <person name="Hainaut M."/>
            <person name="Lin J."/>
            <person name="Wang M."/>
            <person name="Pangilinan J."/>
            <person name="Lipzen A."/>
            <person name="Lesage-Meessen L."/>
            <person name="Navarro D."/>
            <person name="Riley R."/>
            <person name="Grigoriev I.V."/>
            <person name="Zhou S."/>
            <person name="Raouche S."/>
            <person name="Rosso M.N."/>
        </authorList>
    </citation>
    <scope>NUCLEOTIDE SEQUENCE [LARGE SCALE GENOMIC DNA]</scope>
    <source>
        <strain evidence="1 2">BRFM 1820</strain>
    </source>
</reference>
<feature type="non-terminal residue" evidence="1">
    <location>
        <position position="99"/>
    </location>
</feature>
<dbReference type="OrthoDB" id="2792018at2759"/>
<keyword evidence="2" id="KW-1185">Reference proteome</keyword>
<organism evidence="1 2">
    <name type="scientific">Lentinus brumalis</name>
    <dbReference type="NCBI Taxonomy" id="2498619"/>
    <lineage>
        <taxon>Eukaryota</taxon>
        <taxon>Fungi</taxon>
        <taxon>Dikarya</taxon>
        <taxon>Basidiomycota</taxon>
        <taxon>Agaricomycotina</taxon>
        <taxon>Agaricomycetes</taxon>
        <taxon>Polyporales</taxon>
        <taxon>Polyporaceae</taxon>
        <taxon>Lentinus</taxon>
    </lineage>
</organism>
<proteinExistence type="predicted"/>
<dbReference type="Proteomes" id="UP000256964">
    <property type="component" value="Unassembled WGS sequence"/>
</dbReference>
<feature type="non-terminal residue" evidence="1">
    <location>
        <position position="1"/>
    </location>
</feature>
<dbReference type="AlphaFoldDB" id="A0A371CI87"/>